<evidence type="ECO:0000313" key="1">
    <source>
        <dbReference type="EMBL" id="GAT56499.1"/>
    </source>
</evidence>
<proteinExistence type="predicted"/>
<reference evidence="1" key="1">
    <citation type="submission" date="2014-09" db="EMBL/GenBank/DDBJ databases">
        <title>Genome sequence of the luminous mushroom Mycena chlorophos for searching fungal bioluminescence genes.</title>
        <authorList>
            <person name="Tanaka Y."/>
            <person name="Kasuga D."/>
            <person name="Oba Y."/>
            <person name="Hase S."/>
            <person name="Sato K."/>
            <person name="Oba Y."/>
            <person name="Sakakibara Y."/>
        </authorList>
    </citation>
    <scope>NUCLEOTIDE SEQUENCE</scope>
</reference>
<sequence>MTGLNHSSARKDALTNRATPTLRLSALNYDLDGFPAHARQPRASPPAVLLRQQHVKCDAVQRPSSSLHTLDTAYARRFCYGAPAGDSAVVAKISRKSILPDTVSFPAAPDEGSGDAREVKTSKWLKKCKLADGTQAHAFDTEIGQCLLRRHLQYRLALFTEFDTETPIAHWEKGSSPPSLLISSSVPEAFHPQVICAFIIEEFKMRMAEKADVIAQGKALAQSTPLARIR</sequence>
<accession>A0ABQ0M0H5</accession>
<organism evidence="1 2">
    <name type="scientific">Mycena chlorophos</name>
    <name type="common">Agaric fungus</name>
    <name type="synonym">Agaricus chlorophos</name>
    <dbReference type="NCBI Taxonomy" id="658473"/>
    <lineage>
        <taxon>Eukaryota</taxon>
        <taxon>Fungi</taxon>
        <taxon>Dikarya</taxon>
        <taxon>Basidiomycota</taxon>
        <taxon>Agaricomycotina</taxon>
        <taxon>Agaricomycetes</taxon>
        <taxon>Agaricomycetidae</taxon>
        <taxon>Agaricales</taxon>
        <taxon>Marasmiineae</taxon>
        <taxon>Mycenaceae</taxon>
        <taxon>Mycena</taxon>
    </lineage>
</organism>
<keyword evidence="2" id="KW-1185">Reference proteome</keyword>
<protein>
    <submittedName>
        <fullName evidence="1">Uncharacterized protein</fullName>
    </submittedName>
</protein>
<dbReference type="Proteomes" id="UP000815677">
    <property type="component" value="Unassembled WGS sequence"/>
</dbReference>
<evidence type="ECO:0000313" key="2">
    <source>
        <dbReference type="Proteomes" id="UP000815677"/>
    </source>
</evidence>
<dbReference type="EMBL" id="DF849290">
    <property type="protein sequence ID" value="GAT56499.1"/>
    <property type="molecule type" value="Genomic_DNA"/>
</dbReference>
<gene>
    <name evidence="1" type="ORF">MCHLO_13144</name>
</gene>
<name>A0ABQ0M0H5_MYCCL</name>